<dbReference type="GO" id="GO:0003677">
    <property type="term" value="F:DNA binding"/>
    <property type="evidence" value="ECO:0007669"/>
    <property type="project" value="InterPro"/>
</dbReference>
<dbReference type="OrthoDB" id="6631788at2"/>
<dbReference type="InterPro" id="IPR044925">
    <property type="entry name" value="His-Me_finger_sf"/>
</dbReference>
<dbReference type="SUPFAM" id="SSF46689">
    <property type="entry name" value="Homeodomain-like"/>
    <property type="match status" value="1"/>
</dbReference>
<organism evidence="3 4">
    <name type="scientific">Enterococcus termitis</name>
    <dbReference type="NCBI Taxonomy" id="332950"/>
    <lineage>
        <taxon>Bacteria</taxon>
        <taxon>Bacillati</taxon>
        <taxon>Bacillota</taxon>
        <taxon>Bacilli</taxon>
        <taxon>Lactobacillales</taxon>
        <taxon>Enterococcaceae</taxon>
        <taxon>Enterococcus</taxon>
    </lineage>
</organism>
<evidence type="ECO:0000259" key="1">
    <source>
        <dbReference type="Pfam" id="PF02796"/>
    </source>
</evidence>
<protein>
    <recommendedName>
        <fullName evidence="5">HNH nuclease domain-containing protein</fullName>
    </recommendedName>
</protein>
<dbReference type="Gene3D" id="1.10.10.60">
    <property type="entry name" value="Homeodomain-like"/>
    <property type="match status" value="1"/>
</dbReference>
<accession>A0A1E5H015</accession>
<gene>
    <name evidence="3" type="ORF">BCR25_16880</name>
</gene>
<dbReference type="InterPro" id="IPR006120">
    <property type="entry name" value="Resolvase_HTH_dom"/>
</dbReference>
<dbReference type="SUPFAM" id="SSF54060">
    <property type="entry name" value="His-Me finger endonucleases"/>
    <property type="match status" value="1"/>
</dbReference>
<name>A0A1E5H015_9ENTE</name>
<feature type="domain" description="HNH nuclease" evidence="2">
    <location>
        <begin position="52"/>
        <end position="93"/>
    </location>
</feature>
<dbReference type="InterPro" id="IPR003615">
    <property type="entry name" value="HNH_nuc"/>
</dbReference>
<dbReference type="RefSeq" id="WP_069662718.1">
    <property type="nucleotide sequence ID" value="NZ_JBHUJJ010000001.1"/>
</dbReference>
<dbReference type="InterPro" id="IPR009057">
    <property type="entry name" value="Homeodomain-like_sf"/>
</dbReference>
<keyword evidence="4" id="KW-1185">Reference proteome</keyword>
<evidence type="ECO:0000313" key="4">
    <source>
        <dbReference type="Proteomes" id="UP000095094"/>
    </source>
</evidence>
<dbReference type="Pfam" id="PF02796">
    <property type="entry name" value="HTH_7"/>
    <property type="match status" value="1"/>
</dbReference>
<proteinExistence type="predicted"/>
<dbReference type="Proteomes" id="UP000095094">
    <property type="component" value="Unassembled WGS sequence"/>
</dbReference>
<evidence type="ECO:0008006" key="5">
    <source>
        <dbReference type="Google" id="ProtNLM"/>
    </source>
</evidence>
<dbReference type="AlphaFoldDB" id="A0A1E5H015"/>
<dbReference type="GO" id="GO:0000150">
    <property type="term" value="F:DNA strand exchange activity"/>
    <property type="evidence" value="ECO:0007669"/>
    <property type="project" value="InterPro"/>
</dbReference>
<comment type="caution">
    <text evidence="3">The sequence shown here is derived from an EMBL/GenBank/DDBJ whole genome shotgun (WGS) entry which is preliminary data.</text>
</comment>
<dbReference type="EMBL" id="MIJY01000007">
    <property type="protein sequence ID" value="OEG18165.1"/>
    <property type="molecule type" value="Genomic_DNA"/>
</dbReference>
<reference evidence="4" key="1">
    <citation type="submission" date="2016-09" db="EMBL/GenBank/DDBJ databases">
        <authorList>
            <person name="Gulvik C.A."/>
        </authorList>
    </citation>
    <scope>NUCLEOTIDE SEQUENCE [LARGE SCALE GENOMIC DNA]</scope>
    <source>
        <strain evidence="4">LMG 8895</strain>
    </source>
</reference>
<dbReference type="Gene3D" id="3.90.75.20">
    <property type="match status" value="1"/>
</dbReference>
<dbReference type="Pfam" id="PF13392">
    <property type="entry name" value="HNH_3"/>
    <property type="match status" value="1"/>
</dbReference>
<sequence length="170" mass="19338">MTATKNNKTNYSLKIGLDIHNVLGKKLSGDGHILLKIPTHPNAQSNGYVFEHRVIFESIVGFYLDPEIVIHHINEDKQDNRFANLQMMDKSEHTILHHKGAKRSEETKKRNSIATIKLGWVATNHPNYKNIDKDVKELYSQGVPVAKIAEMTGVTRRTIYNRLKKIGLKG</sequence>
<feature type="domain" description="Resolvase HTH" evidence="1">
    <location>
        <begin position="135"/>
        <end position="160"/>
    </location>
</feature>
<evidence type="ECO:0000313" key="3">
    <source>
        <dbReference type="EMBL" id="OEG18165.1"/>
    </source>
</evidence>
<evidence type="ECO:0000259" key="2">
    <source>
        <dbReference type="Pfam" id="PF13392"/>
    </source>
</evidence>